<keyword evidence="1" id="KW-0812">Transmembrane</keyword>
<dbReference type="PANTHER" id="PTHR22911">
    <property type="entry name" value="ACYL-MALONYL CONDENSING ENZYME-RELATED"/>
    <property type="match status" value="1"/>
</dbReference>
<dbReference type="EMBL" id="BRVP01000019">
    <property type="protein sequence ID" value="GLB53539.1"/>
    <property type="molecule type" value="Genomic_DNA"/>
</dbReference>
<feature type="transmembrane region" description="Helical" evidence="1">
    <location>
        <begin position="206"/>
        <end position="227"/>
    </location>
</feature>
<feature type="transmembrane region" description="Helical" evidence="1">
    <location>
        <begin position="266"/>
        <end position="287"/>
    </location>
</feature>
<dbReference type="SUPFAM" id="SSF103481">
    <property type="entry name" value="Multidrug resistance efflux transporter EmrE"/>
    <property type="match status" value="2"/>
</dbReference>
<feature type="transmembrane region" description="Helical" evidence="1">
    <location>
        <begin position="66"/>
        <end position="87"/>
    </location>
</feature>
<feature type="transmembrane region" description="Helical" evidence="1">
    <location>
        <begin position="239"/>
        <end position="260"/>
    </location>
</feature>
<feature type="transmembrane region" description="Helical" evidence="1">
    <location>
        <begin position="119"/>
        <end position="137"/>
    </location>
</feature>
<reference evidence="3" key="1">
    <citation type="submission" date="2022-07" db="EMBL/GenBank/DDBJ databases">
        <title>Taxonomy of Novel Oxalotrophic and Methylotrophic Bacteria.</title>
        <authorList>
            <person name="Sahin N."/>
            <person name="Tani A."/>
        </authorList>
    </citation>
    <scope>NUCLEOTIDE SEQUENCE</scope>
    <source>
        <strain evidence="3">AM327</strain>
    </source>
</reference>
<evidence type="ECO:0000256" key="1">
    <source>
        <dbReference type="SAM" id="Phobius"/>
    </source>
</evidence>
<dbReference type="GO" id="GO:0016020">
    <property type="term" value="C:membrane"/>
    <property type="evidence" value="ECO:0007669"/>
    <property type="project" value="InterPro"/>
</dbReference>
<dbReference type="PANTHER" id="PTHR22911:SF79">
    <property type="entry name" value="MOBA-LIKE NTP TRANSFERASE DOMAIN-CONTAINING PROTEIN"/>
    <property type="match status" value="1"/>
</dbReference>
<name>A0A9W6EV92_9FLAO</name>
<keyword evidence="1" id="KW-1133">Transmembrane helix</keyword>
<feature type="transmembrane region" description="Helical" evidence="1">
    <location>
        <begin position="143"/>
        <end position="163"/>
    </location>
</feature>
<dbReference type="InterPro" id="IPR037185">
    <property type="entry name" value="EmrE-like"/>
</dbReference>
<evidence type="ECO:0000313" key="3">
    <source>
        <dbReference type="EMBL" id="GLB53539.1"/>
    </source>
</evidence>
<comment type="caution">
    <text evidence="3">The sequence shown here is derived from an EMBL/GenBank/DDBJ whole genome shotgun (WGS) entry which is preliminary data.</text>
</comment>
<dbReference type="AlphaFoldDB" id="A0A9W6EV92"/>
<dbReference type="InterPro" id="IPR000620">
    <property type="entry name" value="EamA_dom"/>
</dbReference>
<protein>
    <submittedName>
        <fullName evidence="3">Permease</fullName>
    </submittedName>
</protein>
<dbReference type="Pfam" id="PF00892">
    <property type="entry name" value="EamA"/>
    <property type="match status" value="2"/>
</dbReference>
<organism evidence="3 4">
    <name type="scientific">Neptunitalea chrysea</name>
    <dbReference type="NCBI Taxonomy" id="1647581"/>
    <lineage>
        <taxon>Bacteria</taxon>
        <taxon>Pseudomonadati</taxon>
        <taxon>Bacteroidota</taxon>
        <taxon>Flavobacteriia</taxon>
        <taxon>Flavobacteriales</taxon>
        <taxon>Flavobacteriaceae</taxon>
        <taxon>Neptunitalea</taxon>
    </lineage>
</organism>
<sequence>MLGDKLKNYLHLHFIVFLWGFTAVLGAIISIDALPLVWYRILISVVVLGLVLLVKRQRVKLTFKMLIKFFFAGCIIALHWISFFAAIKASNVSVTLICLSTGAFFTAILEPVIYKRKIVPYELILGGITIIGLLFIFNLNTHYILGIVLALLAALLSALFSILNGRMAKEYEASVISFYELLFGVLFVSVLLFIKTPNFIFSVLDLSLNDFLALLVLGVLCTAYAFMNSVKVMRFLSPYTVMLTINLEPVYGIILAYLFLNESEKMSVGFYVGGLIIFSTVLLNGYLKNRKKRKTPIQTS</sequence>
<feature type="transmembrane region" description="Helical" evidence="1">
    <location>
        <begin position="93"/>
        <end position="112"/>
    </location>
</feature>
<dbReference type="Proteomes" id="UP001143545">
    <property type="component" value="Unassembled WGS sequence"/>
</dbReference>
<evidence type="ECO:0000313" key="4">
    <source>
        <dbReference type="Proteomes" id="UP001143545"/>
    </source>
</evidence>
<feature type="domain" description="EamA" evidence="2">
    <location>
        <begin position="15"/>
        <end position="137"/>
    </location>
</feature>
<proteinExistence type="predicted"/>
<gene>
    <name evidence="3" type="ORF">NBRC110019_25800</name>
</gene>
<keyword evidence="4" id="KW-1185">Reference proteome</keyword>
<evidence type="ECO:0000259" key="2">
    <source>
        <dbReference type="Pfam" id="PF00892"/>
    </source>
</evidence>
<feature type="transmembrane region" description="Helical" evidence="1">
    <location>
        <begin position="12"/>
        <end position="31"/>
    </location>
</feature>
<feature type="domain" description="EamA" evidence="2">
    <location>
        <begin position="145"/>
        <end position="284"/>
    </location>
</feature>
<dbReference type="RefSeq" id="WP_281755572.1">
    <property type="nucleotide sequence ID" value="NZ_BRVP01000019.1"/>
</dbReference>
<feature type="transmembrane region" description="Helical" evidence="1">
    <location>
        <begin position="37"/>
        <end position="54"/>
    </location>
</feature>
<accession>A0A9W6EV92</accession>
<feature type="transmembrane region" description="Helical" evidence="1">
    <location>
        <begin position="175"/>
        <end position="194"/>
    </location>
</feature>
<keyword evidence="1" id="KW-0472">Membrane</keyword>